<organism evidence="12 13">
    <name type="scientific">Hanseniaspora opuntiae</name>
    <dbReference type="NCBI Taxonomy" id="211096"/>
    <lineage>
        <taxon>Eukaryota</taxon>
        <taxon>Fungi</taxon>
        <taxon>Dikarya</taxon>
        <taxon>Ascomycota</taxon>
        <taxon>Saccharomycotina</taxon>
        <taxon>Saccharomycetes</taxon>
        <taxon>Saccharomycodales</taxon>
        <taxon>Saccharomycodaceae</taxon>
        <taxon>Hanseniaspora</taxon>
    </lineage>
</organism>
<protein>
    <recommendedName>
        <fullName evidence="6">Ubiquitin-conjugating enzyme E2 1</fullName>
        <ecNumber evidence="1">2.3.2.23</ecNumber>
    </recommendedName>
    <alternativeName>
        <fullName evidence="7">E2 ubiquitin-conjugating enzyme 1</fullName>
    </alternativeName>
</protein>
<dbReference type="PANTHER" id="PTHR24068">
    <property type="entry name" value="UBIQUITIN-CONJUGATING ENZYME E2"/>
    <property type="match status" value="1"/>
</dbReference>
<dbReference type="FunFam" id="3.10.110.10:FF:000037">
    <property type="entry name" value="ubiquitin-conjugating enzyme E2 27"/>
    <property type="match status" value="1"/>
</dbReference>
<dbReference type="Proteomes" id="UP000095605">
    <property type="component" value="Unassembled WGS sequence"/>
</dbReference>
<dbReference type="GO" id="GO:0061631">
    <property type="term" value="F:ubiquitin conjugating enzyme activity"/>
    <property type="evidence" value="ECO:0007669"/>
    <property type="project" value="UniProtKB-EC"/>
</dbReference>
<dbReference type="OrthoDB" id="9993688at2759"/>
<dbReference type="GO" id="GO:0005524">
    <property type="term" value="F:ATP binding"/>
    <property type="evidence" value="ECO:0007669"/>
    <property type="project" value="UniProtKB-UniRule"/>
</dbReference>
<comment type="caution">
    <text evidence="12">The sequence shown here is derived from an EMBL/GenBank/DDBJ whole genome shotgun (WGS) entry which is preliminary data.</text>
</comment>
<evidence type="ECO:0000256" key="1">
    <source>
        <dbReference type="ARBA" id="ARBA00012486"/>
    </source>
</evidence>
<dbReference type="EMBL" id="LPNL01000007">
    <property type="protein sequence ID" value="OEJ83586.1"/>
    <property type="molecule type" value="Genomic_DNA"/>
</dbReference>
<reference evidence="13" key="1">
    <citation type="journal article" date="2016" name="Genome Announc.">
        <title>Genome sequences of three species of Hanseniaspora isolated from spontaneous wine fermentations.</title>
        <authorList>
            <person name="Sternes P.R."/>
            <person name="Lee D."/>
            <person name="Kutyna D.R."/>
            <person name="Borneman A.R."/>
        </authorList>
    </citation>
    <scope>NUCLEOTIDE SEQUENCE [LARGE SCALE GENOMIC DNA]</scope>
    <source>
        <strain evidence="13">AWRI3578</strain>
    </source>
</reference>
<evidence type="ECO:0000256" key="4">
    <source>
        <dbReference type="ARBA" id="ARBA00022786"/>
    </source>
</evidence>
<dbReference type="InterPro" id="IPR015368">
    <property type="entry name" value="UBA_C_fun"/>
</dbReference>
<feature type="compositionally biased region" description="Basic residues" evidence="10">
    <location>
        <begin position="199"/>
        <end position="208"/>
    </location>
</feature>
<dbReference type="EC" id="2.3.2.23" evidence="1"/>
<evidence type="ECO:0000313" key="12">
    <source>
        <dbReference type="EMBL" id="OEJ83586.1"/>
    </source>
</evidence>
<dbReference type="Gene3D" id="3.10.110.10">
    <property type="entry name" value="Ubiquitin Conjugating Enzyme"/>
    <property type="match status" value="1"/>
</dbReference>
<evidence type="ECO:0000256" key="9">
    <source>
        <dbReference type="RuleBase" id="RU362109"/>
    </source>
</evidence>
<keyword evidence="4 9" id="KW-0833">Ubl conjugation pathway</keyword>
<evidence type="ECO:0000256" key="7">
    <source>
        <dbReference type="ARBA" id="ARBA00077197"/>
    </source>
</evidence>
<dbReference type="InterPro" id="IPR000608">
    <property type="entry name" value="UBC"/>
</dbReference>
<dbReference type="AlphaFoldDB" id="A0A1E5R9K1"/>
<keyword evidence="3 9" id="KW-0547">Nucleotide-binding</keyword>
<name>A0A1E5R9K1_9ASCO</name>
<comment type="similarity">
    <text evidence="9">Belongs to the ubiquitin-conjugating enzyme family.</text>
</comment>
<evidence type="ECO:0000256" key="3">
    <source>
        <dbReference type="ARBA" id="ARBA00022741"/>
    </source>
</evidence>
<keyword evidence="13" id="KW-1185">Reference proteome</keyword>
<feature type="domain" description="UBC core" evidence="11">
    <location>
        <begin position="2"/>
        <end position="150"/>
    </location>
</feature>
<evidence type="ECO:0000256" key="5">
    <source>
        <dbReference type="ARBA" id="ARBA00022840"/>
    </source>
</evidence>
<dbReference type="SUPFAM" id="SSF54495">
    <property type="entry name" value="UBC-like"/>
    <property type="match status" value="1"/>
</dbReference>
<keyword evidence="2" id="KW-0808">Transferase</keyword>
<feature type="region of interest" description="Disordered" evidence="10">
    <location>
        <begin position="155"/>
        <end position="208"/>
    </location>
</feature>
<dbReference type="Pfam" id="PF00179">
    <property type="entry name" value="UQ_con"/>
    <property type="match status" value="1"/>
</dbReference>
<dbReference type="InterPro" id="IPR016135">
    <property type="entry name" value="UBQ-conjugating_enzyme/RWD"/>
</dbReference>
<dbReference type="InterPro" id="IPR023313">
    <property type="entry name" value="UBQ-conjugating_AS"/>
</dbReference>
<dbReference type="CDD" id="cd23800">
    <property type="entry name" value="UBCc_UBE2K"/>
    <property type="match status" value="1"/>
</dbReference>
<accession>A0A1E5R9K1</accession>
<feature type="compositionally biased region" description="Acidic residues" evidence="10">
    <location>
        <begin position="160"/>
        <end position="179"/>
    </location>
</feature>
<feature type="active site" description="Glycyl thioester intermediate" evidence="8">
    <location>
        <position position="88"/>
    </location>
</feature>
<evidence type="ECO:0000256" key="8">
    <source>
        <dbReference type="PROSITE-ProRule" id="PRU10133"/>
    </source>
</evidence>
<evidence type="ECO:0000256" key="10">
    <source>
        <dbReference type="SAM" id="MobiDB-lite"/>
    </source>
</evidence>
<evidence type="ECO:0000259" key="11">
    <source>
        <dbReference type="PROSITE" id="PS50127"/>
    </source>
</evidence>
<sequence>MSTAKRLMREINAAKNDKEANIELYFKDPNNMTQLTGSFYGPEDTPYHKGKFVVDITIPSDYPFKPPQMKFHNKVYHPNISSVTGAICLDILKNKWSPVLTLKSTLISLQALLCEPIPDDPQDAEVATHYLKDIDSFNRTAKLWTEIYANPENLQKNGDLIDDGESSEEESYEHDESSDEITKKSKTASDGSSINTSKYKSKTKSKPKVKTLRDVSEAELYGISEEVMDVFIAKKFETWDIVPMLRRHGVKNIEDILNGVEEMIAEKLEDEYRVD</sequence>
<dbReference type="Gene3D" id="1.10.8.10">
    <property type="entry name" value="DNA helicase RuvA subunit, C-terminal domain"/>
    <property type="match status" value="1"/>
</dbReference>
<dbReference type="Pfam" id="PF09288">
    <property type="entry name" value="UBA_3"/>
    <property type="match status" value="1"/>
</dbReference>
<dbReference type="PROSITE" id="PS50127">
    <property type="entry name" value="UBC_2"/>
    <property type="match status" value="1"/>
</dbReference>
<proteinExistence type="inferred from homology"/>
<dbReference type="PROSITE" id="PS00183">
    <property type="entry name" value="UBC_1"/>
    <property type="match status" value="1"/>
</dbReference>
<evidence type="ECO:0000256" key="2">
    <source>
        <dbReference type="ARBA" id="ARBA00022679"/>
    </source>
</evidence>
<gene>
    <name evidence="12" type="ORF">AWRI3578_g3107</name>
</gene>
<evidence type="ECO:0000256" key="6">
    <source>
        <dbReference type="ARBA" id="ARBA00072431"/>
    </source>
</evidence>
<keyword evidence="5 9" id="KW-0067">ATP-binding</keyword>
<evidence type="ECO:0000313" key="13">
    <source>
        <dbReference type="Proteomes" id="UP000095605"/>
    </source>
</evidence>
<dbReference type="SMART" id="SM00212">
    <property type="entry name" value="UBCc"/>
    <property type="match status" value="1"/>
</dbReference>